<keyword evidence="1 2" id="KW-0129">CBS domain</keyword>
<dbReference type="PANTHER" id="PTHR43080">
    <property type="entry name" value="CBS DOMAIN-CONTAINING PROTEIN CBSX3, MITOCHONDRIAL"/>
    <property type="match status" value="1"/>
</dbReference>
<dbReference type="InterPro" id="IPR051257">
    <property type="entry name" value="Diverse_CBS-Domain"/>
</dbReference>
<evidence type="ECO:0000313" key="4">
    <source>
        <dbReference type="EMBL" id="MFD1568430.1"/>
    </source>
</evidence>
<dbReference type="RefSeq" id="WP_267648176.1">
    <property type="nucleotide sequence ID" value="NZ_JANHGR010000003.1"/>
</dbReference>
<keyword evidence="5" id="KW-1185">Reference proteome</keyword>
<feature type="domain" description="CBS" evidence="3">
    <location>
        <begin position="74"/>
        <end position="129"/>
    </location>
</feature>
<dbReference type="SMART" id="SM00116">
    <property type="entry name" value="CBS"/>
    <property type="match status" value="2"/>
</dbReference>
<evidence type="ECO:0000256" key="1">
    <source>
        <dbReference type="ARBA" id="ARBA00023122"/>
    </source>
</evidence>
<dbReference type="AlphaFoldDB" id="A0ABD6BUR0"/>
<feature type="domain" description="CBS" evidence="3">
    <location>
        <begin position="9"/>
        <end position="68"/>
    </location>
</feature>
<comment type="caution">
    <text evidence="4">The sequence shown here is derived from an EMBL/GenBank/DDBJ whole genome shotgun (WGS) entry which is preliminary data.</text>
</comment>
<organism evidence="4 5">
    <name type="scientific">Halolamina litorea</name>
    <dbReference type="NCBI Taxonomy" id="1515593"/>
    <lineage>
        <taxon>Archaea</taxon>
        <taxon>Methanobacteriati</taxon>
        <taxon>Methanobacteriota</taxon>
        <taxon>Stenosarchaea group</taxon>
        <taxon>Halobacteria</taxon>
        <taxon>Halobacteriales</taxon>
        <taxon>Haloferacaceae</taxon>
    </lineage>
</organism>
<proteinExistence type="predicted"/>
<dbReference type="EMBL" id="JBHUCZ010000012">
    <property type="protein sequence ID" value="MFD1568430.1"/>
    <property type="molecule type" value="Genomic_DNA"/>
</dbReference>
<dbReference type="InterPro" id="IPR046342">
    <property type="entry name" value="CBS_dom_sf"/>
</dbReference>
<dbReference type="SUPFAM" id="SSF54631">
    <property type="entry name" value="CBS-domain pair"/>
    <property type="match status" value="1"/>
</dbReference>
<dbReference type="InterPro" id="IPR000644">
    <property type="entry name" value="CBS_dom"/>
</dbReference>
<name>A0ABD6BUR0_9EURY</name>
<dbReference type="Gene3D" id="3.10.580.10">
    <property type="entry name" value="CBS-domain"/>
    <property type="match status" value="1"/>
</dbReference>
<protein>
    <submittedName>
        <fullName evidence="4">Cyclic nucleotide-binding/CBS domain-containing protein</fullName>
    </submittedName>
</protein>
<dbReference type="PROSITE" id="PS51371">
    <property type="entry name" value="CBS"/>
    <property type="match status" value="2"/>
</dbReference>
<sequence>MELYVDHVMSRPVETIEPTASLRDAAAAMIRHDVGALVVVDDNDRLEGILTATDFVLLAVEGELPPDEPVATPMRTDVITVERDAPASEAVDAMLDHLIHHVPVVENETVVGMVSTFDFTARLGRSLEP</sequence>
<dbReference type="Proteomes" id="UP001597139">
    <property type="component" value="Unassembled WGS sequence"/>
</dbReference>
<accession>A0ABD6BUR0</accession>
<evidence type="ECO:0000313" key="5">
    <source>
        <dbReference type="Proteomes" id="UP001597139"/>
    </source>
</evidence>
<evidence type="ECO:0000256" key="2">
    <source>
        <dbReference type="PROSITE-ProRule" id="PRU00703"/>
    </source>
</evidence>
<gene>
    <name evidence="4" type="ORF">ACFSAU_13105</name>
</gene>
<dbReference type="Pfam" id="PF00571">
    <property type="entry name" value="CBS"/>
    <property type="match status" value="2"/>
</dbReference>
<reference evidence="4 5" key="1">
    <citation type="journal article" date="2019" name="Int. J. Syst. Evol. Microbiol.">
        <title>The Global Catalogue of Microorganisms (GCM) 10K type strain sequencing project: providing services to taxonomists for standard genome sequencing and annotation.</title>
        <authorList>
            <consortium name="The Broad Institute Genomics Platform"/>
            <consortium name="The Broad Institute Genome Sequencing Center for Infectious Disease"/>
            <person name="Wu L."/>
            <person name="Ma J."/>
        </authorList>
    </citation>
    <scope>NUCLEOTIDE SEQUENCE [LARGE SCALE GENOMIC DNA]</scope>
    <source>
        <strain evidence="4 5">CGMCC 1.12859</strain>
    </source>
</reference>
<evidence type="ECO:0000259" key="3">
    <source>
        <dbReference type="PROSITE" id="PS51371"/>
    </source>
</evidence>
<dbReference type="PANTHER" id="PTHR43080:SF2">
    <property type="entry name" value="CBS DOMAIN-CONTAINING PROTEIN"/>
    <property type="match status" value="1"/>
</dbReference>